<accession>A0ACB8FXN0</accession>
<protein>
    <submittedName>
        <fullName evidence="1">Uncharacterized protein</fullName>
    </submittedName>
</protein>
<proteinExistence type="predicted"/>
<evidence type="ECO:0000313" key="1">
    <source>
        <dbReference type="EMBL" id="KAH8011372.1"/>
    </source>
</evidence>
<organism evidence="1 2">
    <name type="scientific">Sphaerodactylus townsendi</name>
    <dbReference type="NCBI Taxonomy" id="933632"/>
    <lineage>
        <taxon>Eukaryota</taxon>
        <taxon>Metazoa</taxon>
        <taxon>Chordata</taxon>
        <taxon>Craniata</taxon>
        <taxon>Vertebrata</taxon>
        <taxon>Euteleostomi</taxon>
        <taxon>Lepidosauria</taxon>
        <taxon>Squamata</taxon>
        <taxon>Bifurcata</taxon>
        <taxon>Gekkota</taxon>
        <taxon>Sphaerodactylidae</taxon>
        <taxon>Sphaerodactylus</taxon>
    </lineage>
</organism>
<sequence>MRCVWLLLVSFALLVAMFSGTAGRAMLAPEVAQALTEQPDQQHPGGVVKRLHDKRAKHPCFVVKWVNGTKITGLRPGCMTHLGKPNHEFLAN</sequence>
<evidence type="ECO:0000313" key="2">
    <source>
        <dbReference type="Proteomes" id="UP000827872"/>
    </source>
</evidence>
<comment type="caution">
    <text evidence="1">The sequence shown here is derived from an EMBL/GenBank/DDBJ whole genome shotgun (WGS) entry which is preliminary data.</text>
</comment>
<gene>
    <name evidence="1" type="ORF">K3G42_022265</name>
</gene>
<dbReference type="Proteomes" id="UP000827872">
    <property type="component" value="Linkage Group LG11"/>
</dbReference>
<dbReference type="EMBL" id="CM037624">
    <property type="protein sequence ID" value="KAH8011372.1"/>
    <property type="molecule type" value="Genomic_DNA"/>
</dbReference>
<keyword evidence="2" id="KW-1185">Reference proteome</keyword>
<name>A0ACB8FXN0_9SAUR</name>
<reference evidence="1" key="1">
    <citation type="submission" date="2021-08" db="EMBL/GenBank/DDBJ databases">
        <title>The first chromosome-level gecko genome reveals the dynamic sex chromosomes of Neotropical dwarf geckos (Sphaerodactylidae: Sphaerodactylus).</title>
        <authorList>
            <person name="Pinto B.J."/>
            <person name="Keating S.E."/>
            <person name="Gamble T."/>
        </authorList>
    </citation>
    <scope>NUCLEOTIDE SEQUENCE</scope>
    <source>
        <strain evidence="1">TG3544</strain>
    </source>
</reference>